<dbReference type="Gene3D" id="3.90.25.10">
    <property type="entry name" value="UDP-galactose 4-epimerase, domain 1"/>
    <property type="match status" value="1"/>
</dbReference>
<evidence type="ECO:0000313" key="1">
    <source>
        <dbReference type="EMBL" id="KKG07960.1"/>
    </source>
</evidence>
<protein>
    <submittedName>
        <fullName evidence="1">Uncharacterized protein</fullName>
    </submittedName>
</protein>
<dbReference type="EMBL" id="JJOU01000221">
    <property type="protein sequence ID" value="KKG07960.1"/>
    <property type="molecule type" value="Genomic_DNA"/>
</dbReference>
<dbReference type="RefSeq" id="WP_048043812.1">
    <property type="nucleotide sequence ID" value="NZ_JJOU01000221.1"/>
</dbReference>
<dbReference type="PATRIC" id="fig|2209.41.peg.3689"/>
<proteinExistence type="predicted"/>
<evidence type="ECO:0000313" key="2">
    <source>
        <dbReference type="Proteomes" id="UP000034047"/>
    </source>
</evidence>
<dbReference type="AlphaFoldDB" id="A0A0F8EIV2"/>
<sequence>AYEIASCLVGSEMCIRDSYTPYRGFIPKFIYLSLNDKPYKVFKGHKRIIDFVEDSCCTWANIVDNFIPGEAYNVAGRPEWEKEIKEYSDLVLKAVGIDDSNVTYEEAEAFTTKVKTIDCSKAIRDLKHDPKVSPEEGIKRTVEWMKNYYRISE</sequence>
<dbReference type="InterPro" id="IPR036291">
    <property type="entry name" value="NAD(P)-bd_dom_sf"/>
</dbReference>
<comment type="caution">
    <text evidence="1">The sequence shown here is derived from an EMBL/GenBank/DDBJ whole genome shotgun (WGS) entry which is preliminary data.</text>
</comment>
<name>A0A0F8EIV2_METMZ</name>
<reference evidence="1 2" key="1">
    <citation type="journal article" date="2015" name="ISME J.">
        <title>Genomic and phenotypic differentiation among Methanosarcina mazei populations from Columbia River sediment.</title>
        <authorList>
            <person name="Youngblut N.D."/>
            <person name="Wirth J.S."/>
            <person name="Henriksen J.R."/>
            <person name="Smith M."/>
            <person name="Simon H."/>
            <person name="Metcalf W.W."/>
            <person name="Whitaker R.J."/>
        </authorList>
    </citation>
    <scope>NUCLEOTIDE SEQUENCE [LARGE SCALE GENOMIC DNA]</scope>
    <source>
        <strain evidence="1 2">2.F.T.2.6</strain>
    </source>
</reference>
<gene>
    <name evidence="1" type="ORF">DU34_16900</name>
</gene>
<dbReference type="SUPFAM" id="SSF51735">
    <property type="entry name" value="NAD(P)-binding Rossmann-fold domains"/>
    <property type="match status" value="1"/>
</dbReference>
<feature type="non-terminal residue" evidence="1">
    <location>
        <position position="1"/>
    </location>
</feature>
<dbReference type="Gene3D" id="3.40.50.720">
    <property type="entry name" value="NAD(P)-binding Rossmann-like Domain"/>
    <property type="match status" value="1"/>
</dbReference>
<organism evidence="1 2">
    <name type="scientific">Methanosarcina mazei</name>
    <name type="common">Methanosarcina frisia</name>
    <dbReference type="NCBI Taxonomy" id="2209"/>
    <lineage>
        <taxon>Archaea</taxon>
        <taxon>Methanobacteriati</taxon>
        <taxon>Methanobacteriota</taxon>
        <taxon>Stenosarchaea group</taxon>
        <taxon>Methanomicrobia</taxon>
        <taxon>Methanosarcinales</taxon>
        <taxon>Methanosarcinaceae</taxon>
        <taxon>Methanosarcina</taxon>
    </lineage>
</organism>
<accession>A0A0F8EIV2</accession>
<dbReference type="Proteomes" id="UP000034047">
    <property type="component" value="Unassembled WGS sequence"/>
</dbReference>